<dbReference type="InterPro" id="IPR019775">
    <property type="entry name" value="WD40_repeat_CS"/>
</dbReference>
<dbReference type="Gene3D" id="2.130.10.10">
    <property type="entry name" value="YVTN repeat-like/Quinoprotein amine dehydrogenase"/>
    <property type="match status" value="1"/>
</dbReference>
<protein>
    <submittedName>
        <fullName evidence="10">Uncharacterized protein</fullName>
    </submittedName>
</protein>
<organism evidence="10 11">
    <name type="scientific">Laodelphax striatellus</name>
    <name type="common">Small brown planthopper</name>
    <name type="synonym">Delphax striatella</name>
    <dbReference type="NCBI Taxonomy" id="195883"/>
    <lineage>
        <taxon>Eukaryota</taxon>
        <taxon>Metazoa</taxon>
        <taxon>Ecdysozoa</taxon>
        <taxon>Arthropoda</taxon>
        <taxon>Hexapoda</taxon>
        <taxon>Insecta</taxon>
        <taxon>Pterygota</taxon>
        <taxon>Neoptera</taxon>
        <taxon>Paraneoptera</taxon>
        <taxon>Hemiptera</taxon>
        <taxon>Auchenorrhyncha</taxon>
        <taxon>Fulgoroidea</taxon>
        <taxon>Delphacidae</taxon>
        <taxon>Criomorphinae</taxon>
        <taxon>Laodelphax</taxon>
    </lineage>
</organism>
<dbReference type="GO" id="GO:0106004">
    <property type="term" value="P:tRNA (guanine-N7)-methylation"/>
    <property type="evidence" value="ECO:0007669"/>
    <property type="project" value="UniProtKB-UniRule"/>
</dbReference>
<keyword evidence="2 8" id="KW-0853">WD repeat</keyword>
<reference evidence="10 11" key="1">
    <citation type="journal article" date="2017" name="Gigascience">
        <title>Genome sequence of the small brown planthopper, Laodelphax striatellus.</title>
        <authorList>
            <person name="Zhu J."/>
            <person name="Jiang F."/>
            <person name="Wang X."/>
            <person name="Yang P."/>
            <person name="Bao Y."/>
            <person name="Zhao W."/>
            <person name="Wang W."/>
            <person name="Lu H."/>
            <person name="Wang Q."/>
            <person name="Cui N."/>
            <person name="Li J."/>
            <person name="Chen X."/>
            <person name="Luo L."/>
            <person name="Yu J."/>
            <person name="Kang L."/>
            <person name="Cui F."/>
        </authorList>
    </citation>
    <scope>NUCLEOTIDE SEQUENCE [LARGE SCALE GENOMIC DNA]</scope>
    <source>
        <strain evidence="10">Lst14</strain>
    </source>
</reference>
<evidence type="ECO:0000256" key="7">
    <source>
        <dbReference type="ARBA" id="ARBA00093542"/>
    </source>
</evidence>
<dbReference type="InParanoid" id="A0A482XT35"/>
<dbReference type="SMR" id="A0A482XT35"/>
<dbReference type="Proteomes" id="UP000291343">
    <property type="component" value="Unassembled WGS sequence"/>
</dbReference>
<dbReference type="InterPro" id="IPR015943">
    <property type="entry name" value="WD40/YVTN_repeat-like_dom_sf"/>
</dbReference>
<evidence type="ECO:0000256" key="2">
    <source>
        <dbReference type="ARBA" id="ARBA00022574"/>
    </source>
</evidence>
<dbReference type="EMBL" id="QKKF02001335">
    <property type="protein sequence ID" value="RZF48648.1"/>
    <property type="molecule type" value="Genomic_DNA"/>
</dbReference>
<comment type="function">
    <text evidence="8">Required for the formation of N(7)-methylguanine at position 46 (m7G46) in tRNA. In the complex, it is required to stabilize and induce conformational changes of the catalytic subunit.</text>
</comment>
<dbReference type="PROSITE" id="PS50294">
    <property type="entry name" value="WD_REPEATS_REGION"/>
    <property type="match status" value="1"/>
</dbReference>
<evidence type="ECO:0000313" key="10">
    <source>
        <dbReference type="EMBL" id="RZF48648.1"/>
    </source>
</evidence>
<dbReference type="PANTHER" id="PTHR16288:SF0">
    <property type="entry name" value="TRNA (GUANINE-N(7)-)-METHYLTRANSFERASE NON-CATALYTIC SUBUNIT WDR4"/>
    <property type="match status" value="1"/>
</dbReference>
<evidence type="ECO:0000256" key="6">
    <source>
        <dbReference type="ARBA" id="ARBA00093337"/>
    </source>
</evidence>
<dbReference type="SUPFAM" id="SSF50978">
    <property type="entry name" value="WD40 repeat-like"/>
    <property type="match status" value="1"/>
</dbReference>
<comment type="caution">
    <text evidence="10">The sequence shown here is derived from an EMBL/GenBank/DDBJ whole genome shotgun (WGS) entry which is preliminary data.</text>
</comment>
<dbReference type="AlphaFoldDB" id="A0A482XT35"/>
<dbReference type="Pfam" id="PF00400">
    <property type="entry name" value="WD40"/>
    <property type="match status" value="2"/>
</dbReference>
<keyword evidence="5 8" id="KW-0539">Nucleus</keyword>
<comment type="pathway">
    <text evidence="8">tRNA modification; N(7)-methylguanine-tRNA biosynthesis.</text>
</comment>
<dbReference type="GO" id="GO:0043527">
    <property type="term" value="C:tRNA methyltransferase complex"/>
    <property type="evidence" value="ECO:0007669"/>
    <property type="project" value="TreeGrafter"/>
</dbReference>
<comment type="function">
    <text evidence="6">Required for the Mettl1-dependent formation of N(7)-methylguanine at position 46 (m7G46) in tRNA. In the Mettl1-wuho methyltransferase complex, it is required to stabilize and induce conformational changes of the catalytic subunit. Required for binding of nanos mRNA and repression of translation by the mei-P26-bgcn-bam-sxl complex. May cooperate with mei-P26 and nanos to derepress the BMP signaling pathway. May cooperate with mei-P26 to suppress expression of a subset of microRNAs. May cooperate with mei-P26 to regulate bam expression levels in germline cells during gametogenesis. Required to promote mitosis to meiosis transition during gametogenesis. May regulate germline cell division in part by regulating ribosome biogenesis.</text>
</comment>
<name>A0A482XT35_LAOST</name>
<feature type="repeat" description="WD" evidence="9">
    <location>
        <begin position="178"/>
        <end position="220"/>
    </location>
</feature>
<dbReference type="OrthoDB" id="371245at2759"/>
<dbReference type="FunCoup" id="A0A482XT35">
    <property type="interactions" value="581"/>
</dbReference>
<evidence type="ECO:0000313" key="11">
    <source>
        <dbReference type="Proteomes" id="UP000291343"/>
    </source>
</evidence>
<dbReference type="STRING" id="195883.A0A482XT35"/>
<comment type="subcellular location">
    <subcellularLocation>
        <location evidence="1 8">Nucleus</location>
    </subcellularLocation>
</comment>
<dbReference type="PROSITE" id="PS00678">
    <property type="entry name" value="WD_REPEATS_1"/>
    <property type="match status" value="1"/>
</dbReference>
<evidence type="ECO:0000256" key="5">
    <source>
        <dbReference type="ARBA" id="ARBA00023242"/>
    </source>
</evidence>
<evidence type="ECO:0000256" key="9">
    <source>
        <dbReference type="PROSITE-ProRule" id="PRU00221"/>
    </source>
</evidence>
<keyword evidence="4 8" id="KW-0677">Repeat</keyword>
<evidence type="ECO:0000256" key="4">
    <source>
        <dbReference type="ARBA" id="ARBA00022737"/>
    </source>
</evidence>
<dbReference type="PROSITE" id="PS50082">
    <property type="entry name" value="WD_REPEATS_2"/>
    <property type="match status" value="1"/>
</dbReference>
<dbReference type="InterPro" id="IPR028884">
    <property type="entry name" value="Trm82"/>
</dbReference>
<dbReference type="InterPro" id="IPR001680">
    <property type="entry name" value="WD40_rpt"/>
</dbReference>
<dbReference type="PANTHER" id="PTHR16288">
    <property type="entry name" value="WD40 REPEAT PROTEIN 4"/>
    <property type="match status" value="1"/>
</dbReference>
<evidence type="ECO:0000256" key="8">
    <source>
        <dbReference type="HAMAP-Rule" id="MF_03056"/>
    </source>
</evidence>
<comment type="similarity">
    <text evidence="8">Belongs to the WD repeat TRM82 family.</text>
</comment>
<keyword evidence="11" id="KW-1185">Reference proteome</keyword>
<accession>A0A482XT35</accession>
<dbReference type="SMART" id="SM00320">
    <property type="entry name" value="WD40"/>
    <property type="match status" value="3"/>
</dbReference>
<proteinExistence type="inferred from homology"/>
<comment type="subunit">
    <text evidence="7">Forms a heterodimer with the catalytic subunit Mettl1. Interacts with mei-P26 and weakly interacts with bgcn; required for the function or formation of the mei-P26-bgcn-bam-sxl complex. Interacts with nanos; may be involved in mei-P26-dependent derepression of the BMP signaling pathway. Interacts with Myc; the interaction may be mediated by mei-P26 and may be involved in the regulation of ribosome biogenesis.</text>
</comment>
<dbReference type="InterPro" id="IPR036322">
    <property type="entry name" value="WD40_repeat_dom_sf"/>
</dbReference>
<evidence type="ECO:0000256" key="3">
    <source>
        <dbReference type="ARBA" id="ARBA00022694"/>
    </source>
</evidence>
<gene>
    <name evidence="10" type="ORF">LSTR_LSTR010738</name>
</gene>
<dbReference type="HAMAP" id="MF_03056">
    <property type="entry name" value="TRM82"/>
    <property type="match status" value="1"/>
</dbReference>
<dbReference type="UniPathway" id="UPA00989"/>
<sequence length="395" mass="44811">MVSLSYNNQTIALTFDDKMIFAYLQSKNIIVVVEKNTAPSSGPDNRDNDEDDSKKTVTYSTSDVSKCGAFFVFACGKYLSLWKLMKLKLISNRCLQKRANKVRFSPNCDSIVVADKSGDVFLFSVKNPLDPGILILGHLSMLLDVIVSPDEQFIITCDRDEKIRVSLYPNAYNIQTYCLGHEEFVTSLQLLPHSQDILISTSGDGSVKLWDFKKGNLIQTIYCSPTSNATNHEDRQSNDPTNAIVTSSSAQLKNDESLVCFTVNERKCVVIFKIKGWSDNITHEEYTLTLESEPIDILMGDENILWVVLFEEHLRVEAFTWDNTSFKSIENVVLSEIVSSINKDLINVKKVTSKKDMIPLLFKRSFDNVKDYLKRKNDRLCDQNEKKIKIDTSDS</sequence>
<evidence type="ECO:0000256" key="1">
    <source>
        <dbReference type="ARBA" id="ARBA00004123"/>
    </source>
</evidence>
<dbReference type="GO" id="GO:0005634">
    <property type="term" value="C:nucleus"/>
    <property type="evidence" value="ECO:0007669"/>
    <property type="project" value="UniProtKB-SubCell"/>
</dbReference>
<dbReference type="GO" id="GO:0005829">
    <property type="term" value="C:cytosol"/>
    <property type="evidence" value="ECO:0007669"/>
    <property type="project" value="TreeGrafter"/>
</dbReference>
<keyword evidence="3 8" id="KW-0819">tRNA processing</keyword>